<gene>
    <name evidence="1" type="ORF">A8C56_00070</name>
</gene>
<organism evidence="1 2">
    <name type="scientific">Niabella ginsenosidivorans</name>
    <dbReference type="NCBI Taxonomy" id="1176587"/>
    <lineage>
        <taxon>Bacteria</taxon>
        <taxon>Pseudomonadati</taxon>
        <taxon>Bacteroidota</taxon>
        <taxon>Chitinophagia</taxon>
        <taxon>Chitinophagales</taxon>
        <taxon>Chitinophagaceae</taxon>
        <taxon>Niabella</taxon>
    </lineage>
</organism>
<reference evidence="1 2" key="1">
    <citation type="submission" date="2016-05" db="EMBL/GenBank/DDBJ databases">
        <title>Niabella ginsenosidivorans BS26 whole genome sequencing.</title>
        <authorList>
            <person name="Im W.T."/>
            <person name="Siddiqi M.Z."/>
        </authorList>
    </citation>
    <scope>NUCLEOTIDE SEQUENCE [LARGE SCALE GENOMIC DNA]</scope>
    <source>
        <strain evidence="1 2">BS26</strain>
    </source>
</reference>
<dbReference type="Proteomes" id="UP000077667">
    <property type="component" value="Chromosome"/>
</dbReference>
<evidence type="ECO:0000313" key="2">
    <source>
        <dbReference type="Proteomes" id="UP000077667"/>
    </source>
</evidence>
<protein>
    <submittedName>
        <fullName evidence="1">Uncharacterized protein</fullName>
    </submittedName>
</protein>
<accession>A0A1A9HYP1</accession>
<keyword evidence="2" id="KW-1185">Reference proteome</keyword>
<sequence length="67" mass="8003">MSWLTDHEYHILRMILNSDPDKVNIPNLFLDNSGQWLMYTGAYIYWFYGNYSKSYNLLTTYDTSSGY</sequence>
<dbReference type="STRING" id="1176587.A8C56_00070"/>
<dbReference type="AlphaFoldDB" id="A0A1A9HYP1"/>
<dbReference type="RefSeq" id="WP_067750477.1">
    <property type="nucleotide sequence ID" value="NZ_CP015772.1"/>
</dbReference>
<proteinExistence type="predicted"/>
<dbReference type="KEGG" id="nia:A8C56_00070"/>
<name>A0A1A9HYP1_9BACT</name>
<evidence type="ECO:0000313" key="1">
    <source>
        <dbReference type="EMBL" id="ANH79580.1"/>
    </source>
</evidence>
<dbReference type="EMBL" id="CP015772">
    <property type="protein sequence ID" value="ANH79580.1"/>
    <property type="molecule type" value="Genomic_DNA"/>
</dbReference>